<proteinExistence type="predicted"/>
<dbReference type="InterPro" id="IPR051943">
    <property type="entry name" value="TRAFAC_Dynamin-like_GTPase"/>
</dbReference>
<keyword evidence="2" id="KW-1185">Reference proteome</keyword>
<organism evidence="1 2">
    <name type="scientific">Cuscuta campestris</name>
    <dbReference type="NCBI Taxonomy" id="132261"/>
    <lineage>
        <taxon>Eukaryota</taxon>
        <taxon>Viridiplantae</taxon>
        <taxon>Streptophyta</taxon>
        <taxon>Embryophyta</taxon>
        <taxon>Tracheophyta</taxon>
        <taxon>Spermatophyta</taxon>
        <taxon>Magnoliopsida</taxon>
        <taxon>eudicotyledons</taxon>
        <taxon>Gunneridae</taxon>
        <taxon>Pentapetalae</taxon>
        <taxon>asterids</taxon>
        <taxon>lamiids</taxon>
        <taxon>Solanales</taxon>
        <taxon>Convolvulaceae</taxon>
        <taxon>Cuscuteae</taxon>
        <taxon>Cuscuta</taxon>
        <taxon>Cuscuta subgen. Grammica</taxon>
        <taxon>Cuscuta sect. Cleistogrammica</taxon>
    </lineage>
</organism>
<dbReference type="OrthoDB" id="1722014at2759"/>
<dbReference type="GO" id="GO:0010027">
    <property type="term" value="P:thylakoid membrane organization"/>
    <property type="evidence" value="ECO:0007669"/>
    <property type="project" value="TreeGrafter"/>
</dbReference>
<protein>
    <submittedName>
        <fullName evidence="1">Uncharacterized protein</fullName>
    </submittedName>
</protein>
<gene>
    <name evidence="1" type="ORF">CCAM_LOCUS37433</name>
</gene>
<sequence length="156" mass="16779">MRLKLETPVIIAEQLLSSCQTFIDTTQARIVQLLDNTLRLSNLDLVTGYVFRGEKTTQMPATVSVKNDIIGPAAFEAEVSDTLLKSTCSKKGSDYSRYLNSSHTVGDANGSSGIEMNIWNGIRPTALSYVPGIATFHRGISCGVGAVFSGMVACKQ</sequence>
<evidence type="ECO:0000313" key="2">
    <source>
        <dbReference type="Proteomes" id="UP000595140"/>
    </source>
</evidence>
<dbReference type="PANTHER" id="PTHR43681:SF1">
    <property type="entry name" value="SARCALUMENIN"/>
    <property type="match status" value="1"/>
</dbReference>
<reference evidence="1 2" key="1">
    <citation type="submission" date="2018-04" db="EMBL/GenBank/DDBJ databases">
        <authorList>
            <person name="Vogel A."/>
        </authorList>
    </citation>
    <scope>NUCLEOTIDE SEQUENCE [LARGE SCALE GENOMIC DNA]</scope>
</reference>
<evidence type="ECO:0000313" key="1">
    <source>
        <dbReference type="EMBL" id="VFQ95657.1"/>
    </source>
</evidence>
<accession>A0A484N4V1</accession>
<dbReference type="GO" id="GO:0031969">
    <property type="term" value="C:chloroplast membrane"/>
    <property type="evidence" value="ECO:0007669"/>
    <property type="project" value="TreeGrafter"/>
</dbReference>
<name>A0A484N4V1_9ASTE</name>
<dbReference type="AlphaFoldDB" id="A0A484N4V1"/>
<dbReference type="Proteomes" id="UP000595140">
    <property type="component" value="Unassembled WGS sequence"/>
</dbReference>
<dbReference type="EMBL" id="OOIL02005600">
    <property type="protein sequence ID" value="VFQ95657.1"/>
    <property type="molecule type" value="Genomic_DNA"/>
</dbReference>
<dbReference type="PANTHER" id="PTHR43681">
    <property type="entry name" value="TRANSMEMBRANE GTPASE FZO"/>
    <property type="match status" value="1"/>
</dbReference>